<dbReference type="GO" id="GO:0009289">
    <property type="term" value="C:pilus"/>
    <property type="evidence" value="ECO:0007669"/>
    <property type="project" value="InterPro"/>
</dbReference>
<dbReference type="PANTHER" id="PTHR33420:SF25">
    <property type="entry name" value="PROTEIN FIMF"/>
    <property type="match status" value="1"/>
</dbReference>
<dbReference type="GO" id="GO:0043709">
    <property type="term" value="P:cell adhesion involved in single-species biofilm formation"/>
    <property type="evidence" value="ECO:0007669"/>
    <property type="project" value="TreeGrafter"/>
</dbReference>
<organism evidence="3 4">
    <name type="scientific">Pseudomonas yamanorum</name>
    <dbReference type="NCBI Taxonomy" id="515393"/>
    <lineage>
        <taxon>Bacteria</taxon>
        <taxon>Pseudomonadati</taxon>
        <taxon>Pseudomonadota</taxon>
        <taxon>Gammaproteobacteria</taxon>
        <taxon>Pseudomonadales</taxon>
        <taxon>Pseudomonadaceae</taxon>
        <taxon>Pseudomonas</taxon>
    </lineage>
</organism>
<dbReference type="InterPro" id="IPR050263">
    <property type="entry name" value="Bact_Fimbrial_Adh_Pro"/>
</dbReference>
<feature type="domain" description="Fimbrial-type adhesion" evidence="2">
    <location>
        <begin position="25"/>
        <end position="174"/>
    </location>
</feature>
<name>A0AAJ3LF56_9PSED</name>
<feature type="signal peptide" evidence="1">
    <location>
        <begin position="1"/>
        <end position="20"/>
    </location>
</feature>
<evidence type="ECO:0000259" key="2">
    <source>
        <dbReference type="Pfam" id="PF00419"/>
    </source>
</evidence>
<feature type="chain" id="PRO_5042581422" evidence="1">
    <location>
        <begin position="21"/>
        <end position="174"/>
    </location>
</feature>
<keyword evidence="1" id="KW-0732">Signal</keyword>
<evidence type="ECO:0000256" key="1">
    <source>
        <dbReference type="SAM" id="SignalP"/>
    </source>
</evidence>
<dbReference type="EMBL" id="JACAQR010000003">
    <property type="protein sequence ID" value="NWD40705.1"/>
    <property type="molecule type" value="Genomic_DNA"/>
</dbReference>
<dbReference type="RefSeq" id="WP_063030208.1">
    <property type="nucleotide sequence ID" value="NZ_CP012400.2"/>
</dbReference>
<dbReference type="PANTHER" id="PTHR33420">
    <property type="entry name" value="FIMBRIAL SUBUNIT ELFA-RELATED"/>
    <property type="match status" value="1"/>
</dbReference>
<dbReference type="InterPro" id="IPR008966">
    <property type="entry name" value="Adhesion_dom_sf"/>
</dbReference>
<comment type="caution">
    <text evidence="3">The sequence shown here is derived from an EMBL/GenBank/DDBJ whole genome shotgun (WGS) entry which is preliminary data.</text>
</comment>
<accession>A0AAJ3LF56</accession>
<sequence>MKKYLRILCLMPCLANQSYAADTSISITGYLKDNSCSVSVDSKDFTVDLMSNAAKQLNHVGTTTVPVPFTIVFDKCGGSTTGVRVGYSGTSDNDNIALLKIDDGVNAASGMGIQILNSDKQAIPLNTAEQSLSWTHLIAGQSNTLNFYARLMATHSPVTAGVVNATANFTLEFQ</sequence>
<dbReference type="InterPro" id="IPR036937">
    <property type="entry name" value="Adhesion_dom_fimbrial_sf"/>
</dbReference>
<protein>
    <submittedName>
        <fullName evidence="3">Type 1 fimbrial protein</fullName>
    </submittedName>
</protein>
<reference evidence="3 4" key="1">
    <citation type="submission" date="2020-04" db="EMBL/GenBank/DDBJ databases">
        <title>Molecular characterization of pseudomonads from Agaricus bisporus reveal novel blotch 2 pathogens in Western Europe.</title>
        <authorList>
            <person name="Taparia T."/>
            <person name="Krijger M."/>
            <person name="Haynes E."/>
            <person name="Elpinstone J.G."/>
            <person name="Noble R."/>
            <person name="Van Der Wolf J."/>
        </authorList>
    </citation>
    <scope>NUCLEOTIDE SEQUENCE [LARGE SCALE GENOMIC DNA]</scope>
    <source>
        <strain evidence="3 4">IPO3753</strain>
    </source>
</reference>
<dbReference type="Pfam" id="PF00419">
    <property type="entry name" value="Fimbrial"/>
    <property type="match status" value="1"/>
</dbReference>
<gene>
    <name evidence="3" type="ORF">HX826_02445</name>
</gene>
<evidence type="ECO:0000313" key="3">
    <source>
        <dbReference type="EMBL" id="NWD40705.1"/>
    </source>
</evidence>
<evidence type="ECO:0000313" key="4">
    <source>
        <dbReference type="Proteomes" id="UP000546584"/>
    </source>
</evidence>
<dbReference type="AlphaFoldDB" id="A0AAJ3LF56"/>
<dbReference type="Gene3D" id="2.60.40.1090">
    <property type="entry name" value="Fimbrial-type adhesion domain"/>
    <property type="match status" value="1"/>
</dbReference>
<proteinExistence type="predicted"/>
<dbReference type="SUPFAM" id="SSF49401">
    <property type="entry name" value="Bacterial adhesins"/>
    <property type="match status" value="1"/>
</dbReference>
<dbReference type="Proteomes" id="UP000546584">
    <property type="component" value="Unassembled WGS sequence"/>
</dbReference>
<dbReference type="InterPro" id="IPR000259">
    <property type="entry name" value="Adhesion_dom_fimbrial"/>
</dbReference>